<dbReference type="Proteomes" id="UP001367508">
    <property type="component" value="Unassembled WGS sequence"/>
</dbReference>
<reference evidence="1 2" key="1">
    <citation type="submission" date="2024-01" db="EMBL/GenBank/DDBJ databases">
        <title>The genomes of 5 underutilized Papilionoideae crops provide insights into root nodulation and disease resistanc.</title>
        <authorList>
            <person name="Jiang F."/>
        </authorList>
    </citation>
    <scope>NUCLEOTIDE SEQUENCE [LARGE SCALE GENOMIC DNA]</scope>
    <source>
        <strain evidence="1">LVBAO_FW01</strain>
        <tissue evidence="1">Leaves</tissue>
    </source>
</reference>
<dbReference type="AlphaFoldDB" id="A0AAN9L707"/>
<organism evidence="1 2">
    <name type="scientific">Canavalia gladiata</name>
    <name type="common">Sword bean</name>
    <name type="synonym">Dolichos gladiatus</name>
    <dbReference type="NCBI Taxonomy" id="3824"/>
    <lineage>
        <taxon>Eukaryota</taxon>
        <taxon>Viridiplantae</taxon>
        <taxon>Streptophyta</taxon>
        <taxon>Embryophyta</taxon>
        <taxon>Tracheophyta</taxon>
        <taxon>Spermatophyta</taxon>
        <taxon>Magnoliopsida</taxon>
        <taxon>eudicotyledons</taxon>
        <taxon>Gunneridae</taxon>
        <taxon>Pentapetalae</taxon>
        <taxon>rosids</taxon>
        <taxon>fabids</taxon>
        <taxon>Fabales</taxon>
        <taxon>Fabaceae</taxon>
        <taxon>Papilionoideae</taxon>
        <taxon>50 kb inversion clade</taxon>
        <taxon>NPAAA clade</taxon>
        <taxon>indigoferoid/millettioid clade</taxon>
        <taxon>Phaseoleae</taxon>
        <taxon>Canavalia</taxon>
    </lineage>
</organism>
<keyword evidence="2" id="KW-1185">Reference proteome</keyword>
<accession>A0AAN9L707</accession>
<dbReference type="EMBL" id="JAYMYQ010000005">
    <property type="protein sequence ID" value="KAK7328839.1"/>
    <property type="molecule type" value="Genomic_DNA"/>
</dbReference>
<evidence type="ECO:0000313" key="2">
    <source>
        <dbReference type="Proteomes" id="UP001367508"/>
    </source>
</evidence>
<comment type="caution">
    <text evidence="1">The sequence shown here is derived from an EMBL/GenBank/DDBJ whole genome shotgun (WGS) entry which is preliminary data.</text>
</comment>
<evidence type="ECO:0000313" key="1">
    <source>
        <dbReference type="EMBL" id="KAK7328839.1"/>
    </source>
</evidence>
<protein>
    <submittedName>
        <fullName evidence="1">Uncharacterized protein</fullName>
    </submittedName>
</protein>
<sequence>MVRKEERGKVLTFAAGPGEVDLNSGSGLASTSWLFDPDSMASCWLAKHPAPMLAWLECGSLPTIGHHAELRWLVVTPYHSVDQGVGASTAASS</sequence>
<name>A0AAN9L707_CANGL</name>
<gene>
    <name evidence="1" type="ORF">VNO77_22965</name>
</gene>
<proteinExistence type="predicted"/>